<protein>
    <submittedName>
        <fullName evidence="1">Uncharacterized protein</fullName>
    </submittedName>
</protein>
<sequence>MKNVPRNKFLLCFRPVVDMDLMLESKAAAAVVNRPRNPYHALRYVDVGVETDEDSKLSSTTPNSDTRNSIMIRKKAFSQVIKAVFFETILAKRVRDRKNIDDFENRVLPCFSLSSAAAATPILMQESGEEHQQSACNDPKLDEEGEMKREQEGNDEGCSCSNNGIYFLVTCLAMTIFWGKLWAIIFSSTWLYFLVKLLRQQQEQASGVDGNVETIKERPANGFKRSREAEQRENIKFLT</sequence>
<keyword evidence="2" id="KW-1185">Reference proteome</keyword>
<evidence type="ECO:0000313" key="2">
    <source>
        <dbReference type="Proteomes" id="UP001472677"/>
    </source>
</evidence>
<name>A0ABR2ACA2_9ROSI</name>
<reference evidence="1 2" key="1">
    <citation type="journal article" date="2024" name="G3 (Bethesda)">
        <title>Genome assembly of Hibiscus sabdariffa L. provides insights into metabolisms of medicinal natural products.</title>
        <authorList>
            <person name="Kim T."/>
        </authorList>
    </citation>
    <scope>NUCLEOTIDE SEQUENCE [LARGE SCALE GENOMIC DNA]</scope>
    <source>
        <strain evidence="1">TK-2024</strain>
        <tissue evidence="1">Old leaves</tissue>
    </source>
</reference>
<dbReference type="PANTHER" id="PTHR34379">
    <property type="entry name" value="OS07G0553800 PROTEIN"/>
    <property type="match status" value="1"/>
</dbReference>
<comment type="caution">
    <text evidence="1">The sequence shown here is derived from an EMBL/GenBank/DDBJ whole genome shotgun (WGS) entry which is preliminary data.</text>
</comment>
<evidence type="ECO:0000313" key="1">
    <source>
        <dbReference type="EMBL" id="KAK8490811.1"/>
    </source>
</evidence>
<proteinExistence type="predicted"/>
<dbReference type="EMBL" id="JBBPBM010000835">
    <property type="protein sequence ID" value="KAK8490811.1"/>
    <property type="molecule type" value="Genomic_DNA"/>
</dbReference>
<organism evidence="1 2">
    <name type="scientific">Hibiscus sabdariffa</name>
    <name type="common">roselle</name>
    <dbReference type="NCBI Taxonomy" id="183260"/>
    <lineage>
        <taxon>Eukaryota</taxon>
        <taxon>Viridiplantae</taxon>
        <taxon>Streptophyta</taxon>
        <taxon>Embryophyta</taxon>
        <taxon>Tracheophyta</taxon>
        <taxon>Spermatophyta</taxon>
        <taxon>Magnoliopsida</taxon>
        <taxon>eudicotyledons</taxon>
        <taxon>Gunneridae</taxon>
        <taxon>Pentapetalae</taxon>
        <taxon>rosids</taxon>
        <taxon>malvids</taxon>
        <taxon>Malvales</taxon>
        <taxon>Malvaceae</taxon>
        <taxon>Malvoideae</taxon>
        <taxon>Hibiscus</taxon>
    </lineage>
</organism>
<gene>
    <name evidence="1" type="ORF">V6N12_011441</name>
</gene>
<dbReference type="PANTHER" id="PTHR34379:SF6">
    <property type="entry name" value="PROTEIN 3F"/>
    <property type="match status" value="1"/>
</dbReference>
<dbReference type="Proteomes" id="UP001472677">
    <property type="component" value="Unassembled WGS sequence"/>
</dbReference>
<dbReference type="InterPro" id="IPR040411">
    <property type="entry name" value="At5g23160-like"/>
</dbReference>
<accession>A0ABR2ACA2</accession>